<dbReference type="GO" id="GO:0005886">
    <property type="term" value="C:plasma membrane"/>
    <property type="evidence" value="ECO:0007669"/>
    <property type="project" value="UniProtKB-SubCell"/>
</dbReference>
<dbReference type="InterPro" id="IPR035906">
    <property type="entry name" value="MetI-like_sf"/>
</dbReference>
<feature type="transmembrane region" description="Helical" evidence="6">
    <location>
        <begin position="77"/>
        <end position="103"/>
    </location>
</feature>
<protein>
    <submittedName>
        <fullName evidence="7">ABC transporter permease</fullName>
    </submittedName>
</protein>
<dbReference type="InterPro" id="IPR051204">
    <property type="entry name" value="ABC_transp_perm/SBD"/>
</dbReference>
<gene>
    <name evidence="7" type="ORF">D8771_06570</name>
</gene>
<dbReference type="PANTHER" id="PTHR30177">
    <property type="entry name" value="GLYCINE BETAINE/L-PROLINE TRANSPORT SYSTEM PERMEASE PROTEIN PROW"/>
    <property type="match status" value="1"/>
</dbReference>
<comment type="similarity">
    <text evidence="6">Belongs to the binding-protein-dependent transport system permease family.</text>
</comment>
<dbReference type="EMBL" id="RCIY01000040">
    <property type="protein sequence ID" value="TGG86073.1"/>
    <property type="molecule type" value="Genomic_DNA"/>
</dbReference>
<sequence>MGADEEGRITMSTFLGSFTFMRDQLSLLLDKTGQHIWMCAVVVAVSLVVAVPLGLWLGHLHKGEFLTSAISNIGRALPNLAVIAIGLGIFGLTFTNIAIALLITAIPPILSQAYLAVDQVDPDLVRSARGMGLTPAQVLFKVELPLALPLLFSGVRIAVVYVISSATLATVAGGGGLGDIVLGQATYGLEGVIAAALWVAVLALAADGALALLQRVLVPKGLRAAR</sequence>
<evidence type="ECO:0000256" key="5">
    <source>
        <dbReference type="ARBA" id="ARBA00023136"/>
    </source>
</evidence>
<dbReference type="Pfam" id="PF00528">
    <property type="entry name" value="BPD_transp_1"/>
    <property type="match status" value="1"/>
</dbReference>
<comment type="subcellular location">
    <subcellularLocation>
        <location evidence="6">Cell membrane</location>
        <topology evidence="6">Multi-pass membrane protein</topology>
    </subcellularLocation>
    <subcellularLocation>
        <location evidence="1">Membrane</location>
        <topology evidence="1">Multi-pass membrane protein</topology>
    </subcellularLocation>
</comment>
<dbReference type="PROSITE" id="PS50928">
    <property type="entry name" value="ABC_TM1"/>
    <property type="match status" value="1"/>
</dbReference>
<feature type="transmembrane region" description="Helical" evidence="6">
    <location>
        <begin position="146"/>
        <end position="172"/>
    </location>
</feature>
<keyword evidence="2 6" id="KW-0813">Transport</keyword>
<evidence type="ECO:0000256" key="2">
    <source>
        <dbReference type="ARBA" id="ARBA00022448"/>
    </source>
</evidence>
<dbReference type="GO" id="GO:0031460">
    <property type="term" value="P:glycine betaine transport"/>
    <property type="evidence" value="ECO:0007669"/>
    <property type="project" value="TreeGrafter"/>
</dbReference>
<dbReference type="CDD" id="cd06261">
    <property type="entry name" value="TM_PBP2"/>
    <property type="match status" value="1"/>
</dbReference>
<comment type="caution">
    <text evidence="7">The sequence shown here is derived from an EMBL/GenBank/DDBJ whole genome shotgun (WGS) entry which is preliminary data.</text>
</comment>
<name>A0A6C1C8I3_9ACTN</name>
<dbReference type="Proteomes" id="UP000298111">
    <property type="component" value="Unassembled WGS sequence"/>
</dbReference>
<evidence type="ECO:0000256" key="3">
    <source>
        <dbReference type="ARBA" id="ARBA00022692"/>
    </source>
</evidence>
<dbReference type="GO" id="GO:0055085">
    <property type="term" value="P:transmembrane transport"/>
    <property type="evidence" value="ECO:0007669"/>
    <property type="project" value="InterPro"/>
</dbReference>
<dbReference type="Gene3D" id="1.10.3720.10">
    <property type="entry name" value="MetI-like"/>
    <property type="match status" value="1"/>
</dbReference>
<feature type="transmembrane region" description="Helical" evidence="6">
    <location>
        <begin position="36"/>
        <end position="57"/>
    </location>
</feature>
<dbReference type="SUPFAM" id="SSF161098">
    <property type="entry name" value="MetI-like"/>
    <property type="match status" value="1"/>
</dbReference>
<evidence type="ECO:0000256" key="6">
    <source>
        <dbReference type="RuleBase" id="RU363032"/>
    </source>
</evidence>
<organism evidence="7 8">
    <name type="scientific">Streptomyces albus</name>
    <dbReference type="NCBI Taxonomy" id="1888"/>
    <lineage>
        <taxon>Bacteria</taxon>
        <taxon>Bacillati</taxon>
        <taxon>Actinomycetota</taxon>
        <taxon>Actinomycetes</taxon>
        <taxon>Kitasatosporales</taxon>
        <taxon>Streptomycetaceae</taxon>
        <taxon>Streptomyces</taxon>
    </lineage>
</organism>
<evidence type="ECO:0000313" key="7">
    <source>
        <dbReference type="EMBL" id="TGG86073.1"/>
    </source>
</evidence>
<keyword evidence="5 6" id="KW-0472">Membrane</keyword>
<feature type="transmembrane region" description="Helical" evidence="6">
    <location>
        <begin position="192"/>
        <end position="213"/>
    </location>
</feature>
<evidence type="ECO:0000256" key="4">
    <source>
        <dbReference type="ARBA" id="ARBA00022989"/>
    </source>
</evidence>
<evidence type="ECO:0000313" key="8">
    <source>
        <dbReference type="Proteomes" id="UP000298111"/>
    </source>
</evidence>
<evidence type="ECO:0000256" key="1">
    <source>
        <dbReference type="ARBA" id="ARBA00004141"/>
    </source>
</evidence>
<dbReference type="PANTHER" id="PTHR30177:SF33">
    <property type="entry name" value="POSSIBLE OSMOPROTECTANT (GLYCINE BETAINE_CARNITINE_CHOLINE_L-PROLINE) TRANSPORT INTEGRAL MEMBRANE PROTEIN ABC TRANSPORTER PROZ"/>
    <property type="match status" value="1"/>
</dbReference>
<proteinExistence type="inferred from homology"/>
<dbReference type="InterPro" id="IPR000515">
    <property type="entry name" value="MetI-like"/>
</dbReference>
<accession>A0A6C1C8I3</accession>
<keyword evidence="4 6" id="KW-1133">Transmembrane helix</keyword>
<reference evidence="7 8" key="1">
    <citation type="submission" date="2018-10" db="EMBL/GenBank/DDBJ databases">
        <title>Isolation of pseudouridimycin from Streptomyces albus DSM 40763.</title>
        <authorList>
            <person name="Rosenqvist P."/>
            <person name="Metsae-Ketelae M."/>
            <person name="Virta P."/>
        </authorList>
    </citation>
    <scope>NUCLEOTIDE SEQUENCE [LARGE SCALE GENOMIC DNA]</scope>
    <source>
        <strain evidence="7 8">DSM 40763</strain>
    </source>
</reference>
<dbReference type="AlphaFoldDB" id="A0A6C1C8I3"/>
<keyword evidence="3 6" id="KW-0812">Transmembrane</keyword>